<dbReference type="SUPFAM" id="SSF49842">
    <property type="entry name" value="TNF-like"/>
    <property type="match status" value="1"/>
</dbReference>
<dbReference type="InterPro" id="IPR008160">
    <property type="entry name" value="Collagen"/>
</dbReference>
<dbReference type="EMBL" id="KC977571">
    <property type="protein sequence ID" value="AGO85052.2"/>
    <property type="molecule type" value="Genomic_DNA"/>
</dbReference>
<evidence type="ECO:0000313" key="6">
    <source>
        <dbReference type="EMBL" id="AGO85052.2"/>
    </source>
</evidence>
<dbReference type="InterPro" id="IPR008983">
    <property type="entry name" value="Tumour_necrosis_fac-like_dom"/>
</dbReference>
<organism evidence="6 7">
    <name type="scientific">Pandoravirus salinus</name>
    <dbReference type="NCBI Taxonomy" id="1349410"/>
    <lineage>
        <taxon>Viruses</taxon>
        <taxon>Pandoravirus</taxon>
    </lineage>
</organism>
<evidence type="ECO:0000256" key="1">
    <source>
        <dbReference type="ARBA" id="ARBA00004613"/>
    </source>
</evidence>
<comment type="subcellular location">
    <subcellularLocation>
        <location evidence="1">Secreted</location>
    </subcellularLocation>
</comment>
<dbReference type="InterPro" id="IPR050392">
    <property type="entry name" value="Collagen/C1q_domain"/>
</dbReference>
<dbReference type="Proteomes" id="UP000204584">
    <property type="component" value="Segment"/>
</dbReference>
<feature type="compositionally biased region" description="Low complexity" evidence="4">
    <location>
        <begin position="77"/>
        <end position="111"/>
    </location>
</feature>
<evidence type="ECO:0000313" key="7">
    <source>
        <dbReference type="Proteomes" id="UP000204584"/>
    </source>
</evidence>
<feature type="region of interest" description="Disordered" evidence="4">
    <location>
        <begin position="1"/>
        <end position="24"/>
    </location>
</feature>
<dbReference type="RefSeq" id="YP_008438126.2">
    <property type="nucleotide sequence ID" value="NC_022098.1"/>
</dbReference>
<accession>S4W388</accession>
<gene>
    <name evidence="6" type="ORF">psal_cds_924</name>
</gene>
<dbReference type="Gene3D" id="2.60.120.40">
    <property type="match status" value="1"/>
</dbReference>
<sequence>MPKYAAPPPPSPADARGTKKAHTRTMAKRLLGGRGGVRPCAIAFAKSAQGHGTTVPCQEAVLSPAARAPGPPGPPGVSGSVGPPGSQGTPGTSGPSGQQGPAGAMGPLGPRGETGPSGDAGPPGVQGPPATATTVAFRAVKNAPQGPLSGGVTVTVAFEQEVFDLADGAAADNYDPATSVFTAPLDGVYRFEVPITLIRFLASSSNVACRLVSDSGAPPIERWLALTTVSSVDLFASTLSGDFLLAAGQTVRVEVTSSAAGVLISGTSPTPTFTGALVMPIGA</sequence>
<evidence type="ECO:0000256" key="4">
    <source>
        <dbReference type="SAM" id="MobiDB-lite"/>
    </source>
</evidence>
<dbReference type="KEGG" id="vg:16606839"/>
<protein>
    <submittedName>
        <fullName evidence="6">Complement C1q subcomponent subunit B</fullName>
    </submittedName>
</protein>
<dbReference type="GeneID" id="16606839"/>
<keyword evidence="3" id="KW-0732">Signal</keyword>
<name>S4W388_9VIRU</name>
<dbReference type="PROSITE" id="PS50871">
    <property type="entry name" value="C1Q"/>
    <property type="match status" value="1"/>
</dbReference>
<proteinExistence type="predicted"/>
<reference evidence="6 7" key="1">
    <citation type="journal article" date="2013" name="Science">
        <title>Pandoraviruses: amoeba viruses with genomes up to 2.5 Mb reaching that of parasitic eukaryotes.</title>
        <authorList>
            <person name="Philippe N."/>
            <person name="Legendre M."/>
            <person name="Doutre G."/>
            <person name="Coute Y."/>
            <person name="Poirot O."/>
            <person name="Lescot M."/>
            <person name="Arslan D."/>
            <person name="Seltzer V."/>
            <person name="Bertaux L."/>
            <person name="Bruley C."/>
            <person name="Garin J."/>
            <person name="Claverie J.M."/>
            <person name="Abergel C."/>
        </authorList>
    </citation>
    <scope>NUCLEOTIDE SEQUENCE [LARGE SCALE GENOMIC DNA]</scope>
</reference>
<dbReference type="PANTHER" id="PTHR15427">
    <property type="entry name" value="EMILIN ELASTIN MICROFIBRIL INTERFACE-LOCATED PROTEIN ELASTIN MICROFIBRIL INTERFACER"/>
    <property type="match status" value="1"/>
</dbReference>
<feature type="compositionally biased region" description="Pro residues" evidence="4">
    <location>
        <begin position="1"/>
        <end position="12"/>
    </location>
</feature>
<evidence type="ECO:0000259" key="5">
    <source>
        <dbReference type="PROSITE" id="PS50871"/>
    </source>
</evidence>
<feature type="region of interest" description="Disordered" evidence="4">
    <location>
        <begin position="64"/>
        <end position="130"/>
    </location>
</feature>
<keyword evidence="2" id="KW-0964">Secreted</keyword>
<evidence type="ECO:0000256" key="3">
    <source>
        <dbReference type="ARBA" id="ARBA00022729"/>
    </source>
</evidence>
<dbReference type="InterPro" id="IPR001073">
    <property type="entry name" value="C1q_dom"/>
</dbReference>
<evidence type="ECO:0000256" key="2">
    <source>
        <dbReference type="ARBA" id="ARBA00022525"/>
    </source>
</evidence>
<dbReference type="PANTHER" id="PTHR15427:SF33">
    <property type="entry name" value="COLLAGEN IV NC1 DOMAIN-CONTAINING PROTEIN"/>
    <property type="match status" value="1"/>
</dbReference>
<keyword evidence="7" id="KW-1185">Reference proteome</keyword>
<dbReference type="Pfam" id="PF01391">
    <property type="entry name" value="Collagen"/>
    <property type="match status" value="1"/>
</dbReference>
<feature type="domain" description="C1q" evidence="5">
    <location>
        <begin position="137"/>
        <end position="283"/>
    </location>
</feature>